<accession>A0A7W6JCS0</accession>
<proteinExistence type="predicted"/>
<comment type="caution">
    <text evidence="1">The sequence shown here is derived from an EMBL/GenBank/DDBJ whole genome shotgun (WGS) entry which is preliminary data.</text>
</comment>
<dbReference type="Proteomes" id="UP000529946">
    <property type="component" value="Unassembled WGS sequence"/>
</dbReference>
<name>A0A7W6JCS0_9CAUL</name>
<dbReference type="AlphaFoldDB" id="A0A7W6JCS0"/>
<dbReference type="EMBL" id="JACIDM010000002">
    <property type="protein sequence ID" value="MBB4082702.1"/>
    <property type="molecule type" value="Genomic_DNA"/>
</dbReference>
<organism evidence="1 2">
    <name type="scientific">Brevundimonas lenta</name>
    <dbReference type="NCBI Taxonomy" id="424796"/>
    <lineage>
        <taxon>Bacteria</taxon>
        <taxon>Pseudomonadati</taxon>
        <taxon>Pseudomonadota</taxon>
        <taxon>Alphaproteobacteria</taxon>
        <taxon>Caulobacterales</taxon>
        <taxon>Caulobacteraceae</taxon>
        <taxon>Brevundimonas</taxon>
    </lineage>
</organism>
<reference evidence="1 2" key="1">
    <citation type="submission" date="2020-08" db="EMBL/GenBank/DDBJ databases">
        <title>Genomic Encyclopedia of Type Strains, Phase IV (KMG-IV): sequencing the most valuable type-strain genomes for metagenomic binning, comparative biology and taxonomic classification.</title>
        <authorList>
            <person name="Goeker M."/>
        </authorList>
    </citation>
    <scope>NUCLEOTIDE SEQUENCE [LARGE SCALE GENOMIC DNA]</scope>
    <source>
        <strain evidence="1 2">DSM 23960</strain>
    </source>
</reference>
<evidence type="ECO:0000313" key="2">
    <source>
        <dbReference type="Proteomes" id="UP000529946"/>
    </source>
</evidence>
<evidence type="ECO:0000313" key="1">
    <source>
        <dbReference type="EMBL" id="MBB4082702.1"/>
    </source>
</evidence>
<protein>
    <submittedName>
        <fullName evidence="1">Uncharacterized protein</fullName>
    </submittedName>
</protein>
<sequence length="152" mass="17015">MPNSEINAFQRFREEARRFVDKHPVCAINHESEKAILLRLGEGEDMSLLDAGIGSFELRISSGQGLDFEPLRNERDVERALALCDAVVAGRGVSLTGPNGYPTRSWVFLASRGFKEAVTTTAVSITSWRRARSIRKSLWRRSRLPVLLNESA</sequence>
<gene>
    <name evidence="1" type="ORF">GGR12_001568</name>
</gene>
<keyword evidence="2" id="KW-1185">Reference proteome</keyword>
<dbReference type="RefSeq" id="WP_183203872.1">
    <property type="nucleotide sequence ID" value="NZ_BAAAER010000001.1"/>
</dbReference>